<dbReference type="InterPro" id="IPR043707">
    <property type="entry name" value="DUF5647"/>
</dbReference>
<feature type="non-terminal residue" evidence="1">
    <location>
        <position position="1"/>
    </location>
</feature>
<gene>
    <name evidence="1" type="ORF">HKBW3S42_02066</name>
</gene>
<evidence type="ECO:0000313" key="2">
    <source>
        <dbReference type="Proteomes" id="UP000568877"/>
    </source>
</evidence>
<accession>A0A6V8PNA3</accession>
<comment type="caution">
    <text evidence="1">The sequence shown here is derived from an EMBL/GenBank/DDBJ whole genome shotgun (WGS) entry which is preliminary data.</text>
</comment>
<name>A0A6V8PNA3_9ACTN</name>
<reference evidence="1 2" key="1">
    <citation type="journal article" date="2020" name="Front. Microbiol.">
        <title>Single-cell genomics of novel Actinobacteria with the Wood-Ljungdahl pathway discovered in a serpentinizing system.</title>
        <authorList>
            <person name="Merino N."/>
            <person name="Kawai M."/>
            <person name="Boyd E.S."/>
            <person name="Colman D.R."/>
            <person name="McGlynn S.E."/>
            <person name="Nealson K.H."/>
            <person name="Kurokawa K."/>
            <person name="Hongoh Y."/>
        </authorList>
    </citation>
    <scope>NUCLEOTIDE SEQUENCE [LARGE SCALE GENOMIC DNA]</scope>
    <source>
        <strain evidence="1 2">S42</strain>
    </source>
</reference>
<dbReference type="Proteomes" id="UP000568877">
    <property type="component" value="Unassembled WGS sequence"/>
</dbReference>
<protein>
    <submittedName>
        <fullName evidence="1">Uncharacterized protein</fullName>
    </submittedName>
</protein>
<dbReference type="Pfam" id="PF18882">
    <property type="entry name" value="DUF5647"/>
    <property type="match status" value="1"/>
</dbReference>
<evidence type="ECO:0000313" key="1">
    <source>
        <dbReference type="EMBL" id="GFP33727.1"/>
    </source>
</evidence>
<proteinExistence type="predicted"/>
<sequence>RETAQSVAEKDNPVVYVTITELKPVRSRIERLKLESVA</sequence>
<dbReference type="EMBL" id="BLSA01000682">
    <property type="protein sequence ID" value="GFP33727.1"/>
    <property type="molecule type" value="Genomic_DNA"/>
</dbReference>
<organism evidence="1 2">
    <name type="scientific">Candidatus Hakubella thermalkaliphila</name>
    <dbReference type="NCBI Taxonomy" id="2754717"/>
    <lineage>
        <taxon>Bacteria</taxon>
        <taxon>Bacillati</taxon>
        <taxon>Actinomycetota</taxon>
        <taxon>Actinomycetota incertae sedis</taxon>
        <taxon>Candidatus Hakubellales</taxon>
        <taxon>Candidatus Hakubellaceae</taxon>
        <taxon>Candidatus Hakubella</taxon>
    </lineage>
</organism>
<dbReference type="AlphaFoldDB" id="A0A6V8PNA3"/>